<dbReference type="Pfam" id="PF06412">
    <property type="entry name" value="TraD"/>
    <property type="match status" value="1"/>
</dbReference>
<dbReference type="KEGG" id="mmn:midi_01221"/>
<protein>
    <submittedName>
        <fullName evidence="1">Conjugal transfer protein TraD</fullName>
    </submittedName>
</protein>
<dbReference type="InterPro" id="IPR009444">
    <property type="entry name" value="Conjugal_tfr_TraD_a-type"/>
</dbReference>
<gene>
    <name evidence="1" type="primary">traD</name>
    <name evidence="1" type="ordered locus">midi_01221</name>
</gene>
<evidence type="ECO:0000313" key="1">
    <source>
        <dbReference type="EMBL" id="AEI89497.1"/>
    </source>
</evidence>
<dbReference type="HOGENOM" id="CLU_184461_0_0_5"/>
<dbReference type="EMBL" id="CP002130">
    <property type="protein sequence ID" value="AEI89497.1"/>
    <property type="molecule type" value="Genomic_DNA"/>
</dbReference>
<organism evidence="1 2">
    <name type="scientific">Midichloria mitochondrii (strain IricVA)</name>
    <dbReference type="NCBI Taxonomy" id="696127"/>
    <lineage>
        <taxon>Bacteria</taxon>
        <taxon>Pseudomonadati</taxon>
        <taxon>Pseudomonadota</taxon>
        <taxon>Alphaproteobacteria</taxon>
        <taxon>Rickettsiales</taxon>
        <taxon>Candidatus Midichloriaceae</taxon>
        <taxon>Candidatus Midichloria</taxon>
    </lineage>
</organism>
<dbReference type="RefSeq" id="WP_013951688.1">
    <property type="nucleotide sequence ID" value="NC_015722.1"/>
</dbReference>
<dbReference type="OrthoDB" id="7162081at2"/>
<name>F7XUD8_MIDMI</name>
<keyword evidence="2" id="KW-1185">Reference proteome</keyword>
<sequence length="96" mass="11133">MDNVIKQRLKLEQKKADILMQEAKMKIRERKARTRHLIELGGLVVKAKLDRLPANSLLEALVSLQNELIQHPHVQDQWTQAGKNIFDQKNDQNLLS</sequence>
<evidence type="ECO:0000313" key="2">
    <source>
        <dbReference type="Proteomes" id="UP000006639"/>
    </source>
</evidence>
<dbReference type="AlphaFoldDB" id="F7XUD8"/>
<proteinExistence type="predicted"/>
<accession>F7XUD8</accession>
<dbReference type="Proteomes" id="UP000006639">
    <property type="component" value="Chromosome"/>
</dbReference>
<reference evidence="1 2" key="1">
    <citation type="journal article" date="2011" name="Mol. Biol. Evol.">
        <title>Phylogenomic evidence for the presence of a flagellum and cbb3 oxidase in the free-living mitochondrial ancestor.</title>
        <authorList>
            <person name="Sassera D."/>
            <person name="Lo N."/>
            <person name="Epis S."/>
            <person name="D'Auria G."/>
            <person name="Montagna M."/>
            <person name="Comandatore F."/>
            <person name="Horner D."/>
            <person name="Pereto J."/>
            <person name="Luciano A.M."/>
            <person name="Franciosi F."/>
            <person name="Ferri E."/>
            <person name="Crotti E."/>
            <person name="Bazzocchi C."/>
            <person name="Daffonchio D."/>
            <person name="Sacchi L."/>
            <person name="Moya A."/>
            <person name="Latorre A."/>
            <person name="Bandi C."/>
        </authorList>
    </citation>
    <scope>NUCLEOTIDE SEQUENCE [LARGE SCALE GENOMIC DNA]</scope>
    <source>
        <strain evidence="1 2">IricVA</strain>
    </source>
</reference>